<comment type="caution">
    <text evidence="2">The sequence shown here is derived from an EMBL/GenBank/DDBJ whole genome shotgun (WGS) entry which is preliminary data.</text>
</comment>
<organism evidence="2 3">
    <name type="scientific">Nonomuraea maheshkhaliensis</name>
    <dbReference type="NCBI Taxonomy" id="419590"/>
    <lineage>
        <taxon>Bacteria</taxon>
        <taxon>Bacillati</taxon>
        <taxon>Actinomycetota</taxon>
        <taxon>Actinomycetes</taxon>
        <taxon>Streptosporangiales</taxon>
        <taxon>Streptosporangiaceae</taxon>
        <taxon>Nonomuraea</taxon>
    </lineage>
</organism>
<dbReference type="Proteomes" id="UP001500064">
    <property type="component" value="Unassembled WGS sequence"/>
</dbReference>
<feature type="transmembrane region" description="Helical" evidence="1">
    <location>
        <begin position="102"/>
        <end position="124"/>
    </location>
</feature>
<evidence type="ECO:0008006" key="4">
    <source>
        <dbReference type="Google" id="ProtNLM"/>
    </source>
</evidence>
<evidence type="ECO:0000313" key="2">
    <source>
        <dbReference type="EMBL" id="GAA1618334.1"/>
    </source>
</evidence>
<sequence length="156" mass="16677">MLASVDMAKTSVSPAAEGRPAERVVAAAFAGTLLTLVPLGWLLVLTALTDDSRCGHYGCVGLLADAWTAGRWAAVVLAWPLLHLFRVRPAWPVAVLAPFFLVPIWELAEVPLILIAGLFAYPVATLVSSPRLSWRGRSLVLALFALFCALQALSQS</sequence>
<gene>
    <name evidence="2" type="ORF">GCM10009733_013320</name>
</gene>
<keyword evidence="1" id="KW-0472">Membrane</keyword>
<reference evidence="3" key="1">
    <citation type="journal article" date="2019" name="Int. J. Syst. Evol. Microbiol.">
        <title>The Global Catalogue of Microorganisms (GCM) 10K type strain sequencing project: providing services to taxonomists for standard genome sequencing and annotation.</title>
        <authorList>
            <consortium name="The Broad Institute Genomics Platform"/>
            <consortium name="The Broad Institute Genome Sequencing Center for Infectious Disease"/>
            <person name="Wu L."/>
            <person name="Ma J."/>
        </authorList>
    </citation>
    <scope>NUCLEOTIDE SEQUENCE [LARGE SCALE GENOMIC DNA]</scope>
    <source>
        <strain evidence="3">JCM 13929</strain>
    </source>
</reference>
<proteinExistence type="predicted"/>
<accession>A0ABP4QUJ4</accession>
<keyword evidence="1" id="KW-1133">Transmembrane helix</keyword>
<name>A0ABP4QUJ4_9ACTN</name>
<dbReference type="EMBL" id="BAAAMU010000006">
    <property type="protein sequence ID" value="GAA1618334.1"/>
    <property type="molecule type" value="Genomic_DNA"/>
</dbReference>
<keyword evidence="3" id="KW-1185">Reference proteome</keyword>
<feature type="transmembrane region" description="Helical" evidence="1">
    <location>
        <begin position="24"/>
        <end position="48"/>
    </location>
</feature>
<feature type="transmembrane region" description="Helical" evidence="1">
    <location>
        <begin position="136"/>
        <end position="154"/>
    </location>
</feature>
<protein>
    <recommendedName>
        <fullName evidence="4">Transmembrane protein</fullName>
    </recommendedName>
</protein>
<evidence type="ECO:0000313" key="3">
    <source>
        <dbReference type="Proteomes" id="UP001500064"/>
    </source>
</evidence>
<feature type="transmembrane region" description="Helical" evidence="1">
    <location>
        <begin position="60"/>
        <end position="82"/>
    </location>
</feature>
<keyword evidence="1" id="KW-0812">Transmembrane</keyword>
<evidence type="ECO:0000256" key="1">
    <source>
        <dbReference type="SAM" id="Phobius"/>
    </source>
</evidence>